<feature type="compositionally biased region" description="Basic and acidic residues" evidence="1">
    <location>
        <begin position="828"/>
        <end position="837"/>
    </location>
</feature>
<evidence type="ECO:0000259" key="3">
    <source>
        <dbReference type="Pfam" id="PF05170"/>
    </source>
</evidence>
<feature type="compositionally biased region" description="Low complexity" evidence="1">
    <location>
        <begin position="838"/>
        <end position="848"/>
    </location>
</feature>
<evidence type="ECO:0000313" key="5">
    <source>
        <dbReference type="Proteomes" id="UP000249542"/>
    </source>
</evidence>
<reference evidence="4 5" key="1">
    <citation type="submission" date="2018-06" db="EMBL/GenBank/DDBJ databases">
        <title>Genomic Encyclopedia of Archaeal and Bacterial Type Strains, Phase II (KMG-II): from individual species to whole genera.</title>
        <authorList>
            <person name="Goeker M."/>
        </authorList>
    </citation>
    <scope>NUCLEOTIDE SEQUENCE [LARGE SCALE GENOMIC DNA]</scope>
    <source>
        <strain evidence="4 5">DSM 15361</strain>
    </source>
</reference>
<sequence>MKKALKIIGIVLGVLIILIFLAPILFKGPIEKAIKKSINNNVNATVSWEELDLSLYKSFPDALVTLKNLSVINKEPFAGDTLASGEEIKLSMDIPQLFKSGDEPLSINELILNTAYVNIKVDSLGNANYDIAKKTPPTSTQDTVSSGGLSLDVQHYEINNTRINYLDQKTKTFLKISEFNHEGTGDFSAATTKLETTSEGIISFELDSINYLKDHKLKLDADFELDLENQKYTFLENEAYINQLPLTFNGFVKVNENNNEIDLTFKTPSSDFKNFLAVIPETYAKNLDGVETTGDFMLNGSIKGIVDETHIPQLDISVKSDNASFKYAELPKRVENIRLDAVLKNETGLVEDTYLNLDQLNFQIDQDVFSAKGNFKNLTENMLVNLAVNGTLNLANLKKAYPIDLEMDLNGILKANFTTNFDMNSIEREQYQNVKSNGKASITNFKYVSPEIPNDVNIAKASLNFNTTKVALEEMQIKSGQTDANISGSLENLMGYLFSDQDLKGRFNVQSNTFSLNDFMVASAEAKTETTQENKVSATSKEEAIKIPSFLDARLDFTANKVLYDDLTLTNVKGAVIIKDETAKLENVTSNIFGGNIGISGNVSTKNTTPTFDMNLGLKSIDIVQSFNGLEIIQTMAPLAKALQGDLNTTINLKGNLNNDFTPIIASLAGDAFAQILDAKVNSEKTPLLAKLDGRLDFINLDNLDLKNLQTNLSFSDGKVNVKPFDFNIKGINITAGGSHSFENVMDYTLSLDIPAKYLGSSVGGEIAKLSASDLETMTVALPIGLSGTFTSPNVNVNTKQAVQELTQQIIATQKDKAIDKTKDKIKDLLGGGKEETTNTTTKDTIPTKPKDKEDKIKEAAGNVLKDLFGKGKDKK</sequence>
<comment type="caution">
    <text evidence="4">The sequence shown here is derived from an EMBL/GenBank/DDBJ whole genome shotgun (WGS) entry which is preliminary data.</text>
</comment>
<evidence type="ECO:0000313" key="4">
    <source>
        <dbReference type="EMBL" id="PZW41486.1"/>
    </source>
</evidence>
<keyword evidence="5" id="KW-1185">Reference proteome</keyword>
<dbReference type="Pfam" id="PF05170">
    <property type="entry name" value="AsmA"/>
    <property type="match status" value="1"/>
</dbReference>
<evidence type="ECO:0000256" key="1">
    <source>
        <dbReference type="SAM" id="MobiDB-lite"/>
    </source>
</evidence>
<dbReference type="PANTHER" id="PTHR30441">
    <property type="entry name" value="DUF748 DOMAIN-CONTAINING PROTEIN"/>
    <property type="match status" value="1"/>
</dbReference>
<dbReference type="GO" id="GO:0005886">
    <property type="term" value="C:plasma membrane"/>
    <property type="evidence" value="ECO:0007669"/>
    <property type="project" value="TreeGrafter"/>
</dbReference>
<keyword evidence="2" id="KW-0472">Membrane</keyword>
<keyword evidence="2" id="KW-0812">Transmembrane</keyword>
<protein>
    <submittedName>
        <fullName evidence="4">AsmA-like protein</fullName>
    </submittedName>
</protein>
<dbReference type="EMBL" id="QKYV01000003">
    <property type="protein sequence ID" value="PZW41486.1"/>
    <property type="molecule type" value="Genomic_DNA"/>
</dbReference>
<proteinExistence type="predicted"/>
<keyword evidence="2" id="KW-1133">Transmembrane helix</keyword>
<evidence type="ECO:0000256" key="2">
    <source>
        <dbReference type="SAM" id="Phobius"/>
    </source>
</evidence>
<feature type="region of interest" description="Disordered" evidence="1">
    <location>
        <begin position="828"/>
        <end position="858"/>
    </location>
</feature>
<name>A0A2W7I3W6_9FLAO</name>
<feature type="domain" description="AsmA" evidence="3">
    <location>
        <begin position="1"/>
        <end position="671"/>
    </location>
</feature>
<dbReference type="AlphaFoldDB" id="A0A2W7I3W6"/>
<accession>A0A2W7I3W6</accession>
<dbReference type="InterPro" id="IPR052894">
    <property type="entry name" value="AsmA-related"/>
</dbReference>
<feature type="compositionally biased region" description="Basic and acidic residues" evidence="1">
    <location>
        <begin position="849"/>
        <end position="858"/>
    </location>
</feature>
<gene>
    <name evidence="4" type="ORF">LX95_01164</name>
</gene>
<dbReference type="RefSeq" id="WP_111540493.1">
    <property type="nucleotide sequence ID" value="NZ_QKYV01000003.1"/>
</dbReference>
<organism evidence="4 5">
    <name type="scientific">Mesonia algae</name>
    <dbReference type="NCBI Taxonomy" id="213248"/>
    <lineage>
        <taxon>Bacteria</taxon>
        <taxon>Pseudomonadati</taxon>
        <taxon>Bacteroidota</taxon>
        <taxon>Flavobacteriia</taxon>
        <taxon>Flavobacteriales</taxon>
        <taxon>Flavobacteriaceae</taxon>
        <taxon>Mesonia</taxon>
    </lineage>
</organism>
<dbReference type="InterPro" id="IPR007844">
    <property type="entry name" value="AsmA"/>
</dbReference>
<dbReference type="PANTHER" id="PTHR30441:SF8">
    <property type="entry name" value="DUF748 DOMAIN-CONTAINING PROTEIN"/>
    <property type="match status" value="1"/>
</dbReference>
<dbReference type="Proteomes" id="UP000249542">
    <property type="component" value="Unassembled WGS sequence"/>
</dbReference>
<feature type="transmembrane region" description="Helical" evidence="2">
    <location>
        <begin position="7"/>
        <end position="26"/>
    </location>
</feature>
<dbReference type="GO" id="GO:0090313">
    <property type="term" value="P:regulation of protein targeting to membrane"/>
    <property type="evidence" value="ECO:0007669"/>
    <property type="project" value="TreeGrafter"/>
</dbReference>